<keyword evidence="1" id="KW-0732">Signal</keyword>
<evidence type="ECO:0008006" key="4">
    <source>
        <dbReference type="Google" id="ProtNLM"/>
    </source>
</evidence>
<evidence type="ECO:0000313" key="2">
    <source>
        <dbReference type="EMBL" id="UYV78092.1"/>
    </source>
</evidence>
<protein>
    <recommendedName>
        <fullName evidence="4">Reverse transcriptase</fullName>
    </recommendedName>
</protein>
<feature type="chain" id="PRO_5046880174" description="Reverse transcriptase" evidence="1">
    <location>
        <begin position="16"/>
        <end position="126"/>
    </location>
</feature>
<evidence type="ECO:0000313" key="3">
    <source>
        <dbReference type="Proteomes" id="UP001235939"/>
    </source>
</evidence>
<organism evidence="2 3">
    <name type="scientific">Cordylochernes scorpioides</name>
    <dbReference type="NCBI Taxonomy" id="51811"/>
    <lineage>
        <taxon>Eukaryota</taxon>
        <taxon>Metazoa</taxon>
        <taxon>Ecdysozoa</taxon>
        <taxon>Arthropoda</taxon>
        <taxon>Chelicerata</taxon>
        <taxon>Arachnida</taxon>
        <taxon>Pseudoscorpiones</taxon>
        <taxon>Cheliferoidea</taxon>
        <taxon>Chernetidae</taxon>
        <taxon>Cordylochernes</taxon>
    </lineage>
</organism>
<keyword evidence="3" id="KW-1185">Reference proteome</keyword>
<feature type="signal peptide" evidence="1">
    <location>
        <begin position="1"/>
        <end position="15"/>
    </location>
</feature>
<sequence length="126" mass="14105">MGGHLLLGCCRVLSAGLWTERYGRPSASRVLSCVVCRLVDRKVWEAIASSMLSCVVCRLVDRKVWVAIVSRGRQGTSPDSLWTVNHLVNIFVAKSIWRRLLKEQQLSGLKGLKMGRARTPLVDDQK</sequence>
<dbReference type="Proteomes" id="UP001235939">
    <property type="component" value="Chromosome 16"/>
</dbReference>
<name>A0ABY6LCZ9_9ARAC</name>
<proteinExistence type="predicted"/>
<accession>A0ABY6LCZ9</accession>
<gene>
    <name evidence="2" type="ORF">LAZ67_16000086</name>
</gene>
<evidence type="ECO:0000256" key="1">
    <source>
        <dbReference type="SAM" id="SignalP"/>
    </source>
</evidence>
<feature type="non-terminal residue" evidence="2">
    <location>
        <position position="1"/>
    </location>
</feature>
<reference evidence="2 3" key="1">
    <citation type="submission" date="2022-01" db="EMBL/GenBank/DDBJ databases">
        <title>A chromosomal length assembly of Cordylochernes scorpioides.</title>
        <authorList>
            <person name="Zeh D."/>
            <person name="Zeh J."/>
        </authorList>
    </citation>
    <scope>NUCLEOTIDE SEQUENCE [LARGE SCALE GENOMIC DNA]</scope>
    <source>
        <strain evidence="2">IN4F17</strain>
        <tissue evidence="2">Whole Body</tissue>
    </source>
</reference>
<dbReference type="EMBL" id="CP092878">
    <property type="protein sequence ID" value="UYV78092.1"/>
    <property type="molecule type" value="Genomic_DNA"/>
</dbReference>